<dbReference type="PANTHER" id="PTHR21192">
    <property type="entry name" value="NUCLEAR PROTEIN E3-3"/>
    <property type="match status" value="1"/>
</dbReference>
<reference evidence="1 2" key="1">
    <citation type="journal article" date="2013" name="Int. J. Syst. Evol. Microbiol.">
        <title>Marinicauda pacifica gen. nov., sp. nov., a prosthecate alphaproteobacterium of the family Hyphomonadaceae isolated from deep seawater.</title>
        <authorList>
            <person name="Zhang X.Y."/>
            <person name="Li G.W."/>
            <person name="Wang C.S."/>
            <person name="Zhang Y.J."/>
            <person name="Xu X.W."/>
            <person name="Li H."/>
            <person name="Liu A."/>
            <person name="Liu C."/>
            <person name="Xie B.B."/>
            <person name="Qin Q.L."/>
            <person name="Xu Z."/>
            <person name="Chen X.L."/>
            <person name="Zhou B.C."/>
            <person name="Zhang Y.Z."/>
        </authorList>
    </citation>
    <scope>NUCLEOTIDE SEQUENCE [LARGE SCALE GENOMIC DNA]</scope>
    <source>
        <strain evidence="1 2">P-1 km-3</strain>
    </source>
</reference>
<dbReference type="OrthoDB" id="7351393at2"/>
<dbReference type="AlphaFoldDB" id="A0A4S2HDU9"/>
<keyword evidence="2" id="KW-1185">Reference proteome</keyword>
<protein>
    <recommendedName>
        <fullName evidence="3">Mth938-like domain-containing protein</fullName>
    </recommendedName>
</protein>
<comment type="caution">
    <text evidence="1">The sequence shown here is derived from an EMBL/GenBank/DDBJ whole genome shotgun (WGS) entry which is preliminary data.</text>
</comment>
<evidence type="ECO:0000313" key="2">
    <source>
        <dbReference type="Proteomes" id="UP000305451"/>
    </source>
</evidence>
<sequence>MRKPRPMAQRQRHADAPLAIDAFGEGGFRIAGDRHEGSIKLFAGQALAWPMPSGADAKSLTADDFAVFVEAQTRPDVVVLGVGARMRHPAPEVRKLFRDSGIGLEVADTPTACRIYNIIAGEARRVGAALIAV</sequence>
<dbReference type="InterPro" id="IPR007523">
    <property type="entry name" value="NDUFAF3/AAMDC"/>
</dbReference>
<dbReference type="CDD" id="cd00248">
    <property type="entry name" value="Mth938-like"/>
    <property type="match status" value="1"/>
</dbReference>
<gene>
    <name evidence="1" type="ORF">E5162_02820</name>
</gene>
<dbReference type="SUPFAM" id="SSF64076">
    <property type="entry name" value="MTH938-like"/>
    <property type="match status" value="1"/>
</dbReference>
<dbReference type="InterPro" id="IPR036748">
    <property type="entry name" value="MTH938-like_sf"/>
</dbReference>
<evidence type="ECO:0000313" key="1">
    <source>
        <dbReference type="EMBL" id="TGY94227.1"/>
    </source>
</evidence>
<organism evidence="1 2">
    <name type="scientific">Marinicauda pacifica</name>
    <dbReference type="NCBI Taxonomy" id="1133559"/>
    <lineage>
        <taxon>Bacteria</taxon>
        <taxon>Pseudomonadati</taxon>
        <taxon>Pseudomonadota</taxon>
        <taxon>Alphaproteobacteria</taxon>
        <taxon>Maricaulales</taxon>
        <taxon>Maricaulaceae</taxon>
        <taxon>Marinicauda</taxon>
    </lineage>
</organism>
<dbReference type="Proteomes" id="UP000305451">
    <property type="component" value="Unassembled WGS sequence"/>
</dbReference>
<dbReference type="EMBL" id="SRXV01000001">
    <property type="protein sequence ID" value="TGY94227.1"/>
    <property type="molecule type" value="Genomic_DNA"/>
</dbReference>
<dbReference type="Pfam" id="PF04430">
    <property type="entry name" value="DUF498"/>
    <property type="match status" value="1"/>
</dbReference>
<name>A0A4S2HDU9_9PROT</name>
<evidence type="ECO:0008006" key="3">
    <source>
        <dbReference type="Google" id="ProtNLM"/>
    </source>
</evidence>
<accession>A0A4S2HDU9</accession>
<dbReference type="PANTHER" id="PTHR21192:SF2">
    <property type="entry name" value="NADH DEHYDROGENASE [UBIQUINONE] 1 ALPHA SUBCOMPLEX ASSEMBLY FACTOR 3"/>
    <property type="match status" value="1"/>
</dbReference>
<proteinExistence type="predicted"/>
<dbReference type="Gene3D" id="3.40.1230.10">
    <property type="entry name" value="MTH938-like"/>
    <property type="match status" value="1"/>
</dbReference>